<dbReference type="Pfam" id="PF26156">
    <property type="entry name" value="PARP4_MVP-ID"/>
    <property type="match status" value="1"/>
</dbReference>
<dbReference type="SUPFAM" id="SSF56399">
    <property type="entry name" value="ADP-ribosylation"/>
    <property type="match status" value="1"/>
</dbReference>
<gene>
    <name evidence="15" type="ORF">EGW08_014622</name>
</gene>
<dbReference type="GO" id="GO:0006366">
    <property type="term" value="P:transcription by RNA polymerase II"/>
    <property type="evidence" value="ECO:0007669"/>
    <property type="project" value="InterPro"/>
</dbReference>
<dbReference type="GO" id="GO:0003677">
    <property type="term" value="F:DNA binding"/>
    <property type="evidence" value="ECO:0007669"/>
    <property type="project" value="UniProtKB-KW"/>
</dbReference>
<dbReference type="SMART" id="SM00609">
    <property type="entry name" value="VIT"/>
    <property type="match status" value="1"/>
</dbReference>
<dbReference type="PROSITE" id="PS51059">
    <property type="entry name" value="PARP_CATALYTIC"/>
    <property type="match status" value="1"/>
</dbReference>
<dbReference type="InterPro" id="IPR036616">
    <property type="entry name" value="Poly(ADP-ribose)pol_reg_dom_sf"/>
</dbReference>
<keyword evidence="16" id="KW-1185">Reference proteome</keyword>
<dbReference type="InterPro" id="IPR029071">
    <property type="entry name" value="Ubiquitin-like_domsf"/>
</dbReference>
<dbReference type="Pfam" id="PF13768">
    <property type="entry name" value="VWA_3"/>
    <property type="match status" value="1"/>
</dbReference>
<feature type="compositionally biased region" description="Polar residues" evidence="10">
    <location>
        <begin position="1610"/>
        <end position="1630"/>
    </location>
</feature>
<feature type="compositionally biased region" description="Pro residues" evidence="10">
    <location>
        <begin position="1961"/>
        <end position="1980"/>
    </location>
</feature>
<feature type="compositionally biased region" description="Polar residues" evidence="10">
    <location>
        <begin position="1593"/>
        <end position="1602"/>
    </location>
</feature>
<dbReference type="PRINTS" id="PR00348">
    <property type="entry name" value="UBIQUITIN"/>
</dbReference>
<dbReference type="InterPro" id="IPR036465">
    <property type="entry name" value="vWFA_dom_sf"/>
</dbReference>
<keyword evidence="5" id="KW-0862">Zinc</keyword>
<evidence type="ECO:0000256" key="6">
    <source>
        <dbReference type="ARBA" id="ARBA00023125"/>
    </source>
</evidence>
<feature type="region of interest" description="Disordered" evidence="10">
    <location>
        <begin position="1902"/>
        <end position="1982"/>
    </location>
</feature>
<reference evidence="15 16" key="1">
    <citation type="submission" date="2019-01" db="EMBL/GenBank/DDBJ databases">
        <title>A draft genome assembly of the solar-powered sea slug Elysia chlorotica.</title>
        <authorList>
            <person name="Cai H."/>
            <person name="Li Q."/>
            <person name="Fang X."/>
            <person name="Li J."/>
            <person name="Curtis N.E."/>
            <person name="Altenburger A."/>
            <person name="Shibata T."/>
            <person name="Feng M."/>
            <person name="Maeda T."/>
            <person name="Schwartz J.A."/>
            <person name="Shigenobu S."/>
            <person name="Lundholm N."/>
            <person name="Nishiyama T."/>
            <person name="Yang H."/>
            <person name="Hasebe M."/>
            <person name="Li S."/>
            <person name="Pierce S.K."/>
            <person name="Wang J."/>
        </authorList>
    </citation>
    <scope>NUCLEOTIDE SEQUENCE [LARGE SCALE GENOMIC DNA]</scope>
    <source>
        <strain evidence="15">EC2010</strain>
        <tissue evidence="15">Whole organism of an adult</tissue>
    </source>
</reference>
<comment type="subcellular location">
    <subcellularLocation>
        <location evidence="1">Nucleus</location>
    </subcellularLocation>
</comment>
<dbReference type="Pfam" id="PF00644">
    <property type="entry name" value="PARP"/>
    <property type="match status" value="1"/>
</dbReference>
<feature type="domain" description="Ubiquitin-like" evidence="11">
    <location>
        <begin position="1377"/>
        <end position="1450"/>
    </location>
</feature>
<feature type="domain" description="VIT" evidence="14">
    <location>
        <begin position="635"/>
        <end position="765"/>
    </location>
</feature>
<dbReference type="GO" id="GO:0003950">
    <property type="term" value="F:NAD+ poly-ADP-ribosyltransferase activity"/>
    <property type="evidence" value="ECO:0007669"/>
    <property type="project" value="UniProtKB-UniRule"/>
</dbReference>
<dbReference type="Gene3D" id="3.90.228.10">
    <property type="match status" value="1"/>
</dbReference>
<dbReference type="GO" id="GO:0005634">
    <property type="term" value="C:nucleus"/>
    <property type="evidence" value="ECO:0007669"/>
    <property type="project" value="UniProtKB-SubCell"/>
</dbReference>
<accession>A0A3S0ZXG6</accession>
<dbReference type="InterPro" id="IPR002035">
    <property type="entry name" value="VWF_A"/>
</dbReference>
<dbReference type="InterPro" id="IPR036420">
    <property type="entry name" value="BRCT_dom_sf"/>
</dbReference>
<proteinExistence type="predicted"/>
<dbReference type="Pfam" id="PF00240">
    <property type="entry name" value="ubiquitin"/>
    <property type="match status" value="1"/>
</dbReference>
<dbReference type="OrthoDB" id="1729737at2759"/>
<keyword evidence="2" id="KW-0597">Phosphoprotein</keyword>
<evidence type="ECO:0000256" key="7">
    <source>
        <dbReference type="ARBA" id="ARBA00023163"/>
    </source>
</evidence>
<evidence type="ECO:0000313" key="15">
    <source>
        <dbReference type="EMBL" id="RUS77622.1"/>
    </source>
</evidence>
<dbReference type="GO" id="GO:0046872">
    <property type="term" value="F:metal ion binding"/>
    <property type="evidence" value="ECO:0007669"/>
    <property type="project" value="UniProtKB-KW"/>
</dbReference>
<dbReference type="PANTHER" id="PTHR46530:SF1">
    <property type="entry name" value="PROTEIN MONO-ADP-RIBOSYLTRANSFERASE PARP4"/>
    <property type="match status" value="1"/>
</dbReference>
<dbReference type="InterPro" id="IPR000684">
    <property type="entry name" value="RNA_pol_II_repeat_euk"/>
</dbReference>
<dbReference type="InterPro" id="IPR031273">
    <property type="entry name" value="PARP4"/>
</dbReference>
<evidence type="ECO:0000256" key="2">
    <source>
        <dbReference type="ARBA" id="ARBA00022553"/>
    </source>
</evidence>
<keyword evidence="6" id="KW-0238">DNA-binding</keyword>
<dbReference type="Pfam" id="PF08487">
    <property type="entry name" value="VIT"/>
    <property type="match status" value="1"/>
</dbReference>
<feature type="compositionally biased region" description="Pro residues" evidence="10">
    <location>
        <begin position="1908"/>
        <end position="1936"/>
    </location>
</feature>
<dbReference type="PROSITE" id="PS50053">
    <property type="entry name" value="UBIQUITIN_2"/>
    <property type="match status" value="1"/>
</dbReference>
<feature type="compositionally biased region" description="Polar residues" evidence="10">
    <location>
        <begin position="2121"/>
        <end position="2136"/>
    </location>
</feature>
<evidence type="ECO:0000259" key="14">
    <source>
        <dbReference type="PROSITE" id="PS51468"/>
    </source>
</evidence>
<dbReference type="SMART" id="SM00292">
    <property type="entry name" value="BRCT"/>
    <property type="match status" value="1"/>
</dbReference>
<protein>
    <recommendedName>
        <fullName evidence="9">Poly [ADP-ribose] polymerase</fullName>
        <shortName evidence="9">PARP</shortName>
        <ecNumber evidence="9">2.4.2.-</ecNumber>
    </recommendedName>
</protein>
<dbReference type="InterPro" id="IPR058904">
    <property type="entry name" value="PARP4_MVP-ID"/>
</dbReference>
<name>A0A3S0ZXG6_ELYCH</name>
<keyword evidence="9" id="KW-0520">NAD</keyword>
<feature type="domain" description="BRCT" evidence="12">
    <location>
        <begin position="2"/>
        <end position="97"/>
    </location>
</feature>
<keyword evidence="7" id="KW-0804">Transcription</keyword>
<dbReference type="STRING" id="188477.A0A3S0ZXG6"/>
<keyword evidence="9" id="KW-0328">Glycosyltransferase</keyword>
<comment type="caution">
    <text evidence="15">The sequence shown here is derived from an EMBL/GenBank/DDBJ whole genome shotgun (WGS) entry which is preliminary data.</text>
</comment>
<feature type="region of interest" description="Disordered" evidence="10">
    <location>
        <begin position="1548"/>
        <end position="1567"/>
    </location>
</feature>
<sequence>KMQVHVFKGLQIAVDLGTSLSFKNKSELRKAITDNGGTISYIVTRKCHFVVTSDPEKCDISSKCRMAVKYGLPVLKLDYIWDCLAACKLQPYDVYVVGGKASSLDFKSGKISAGKMGNQTKEKRRGFGAHFNPSSVKVWIGNDPAQPEYDEKLHEVVKYSVWTCFNSAADCEFSYVVELHASSHVRPLGADPNKCEGAQRSECFPYRVFFQCGRTISIKTGAENQCESRYTSSAEQALDVYAMLVNRVMGKPGAQVCRSPVRGLGSSLLRKKLAESVQVQDGCSGQVQDLVEHVWREAMTEVTSLLGNLSSIKLDQVEKAEAILSKISSALETSQSDEDIQNTIREFYNTLNHKNESLESVKIQWKKWLTKKRDLCQLVKDMVSVGEMTNYESQAVVEAKYAALRCRITALSGTQREEVQNLVLSSICDGSKLSVLNVFEVWRQVEDVDFRHDLKPTKLLFHSSRVENFVGILSRGLLLPKVIVDDYGGTRSDAGMLGSGIYFASASSTSVKYSAPSNTKGTRLLLISEVALGATKDYTEHDTSLISAPDGYDSTHGVGRRQDNESLFEFDEYVVYKTNQQRMRYLVEFATDDDMPQSLDIATQDDTYISSDTVHNDTKNDCSLHDVLDVANPMDKVKAGLLGSGDQEVELKGVHIRAKLLDLAAEVVVLQEYYNNSSHAIEAKYVFPLTEAAAVCGFEAFINGKHVVGQVKEKEMAHKEYKKAISEGHGAYLMDQDEETPDVFTVSVGNLPAGACVLIKITYITELRVEDEKVSFRLPGTVAPWKEKSALLQTTQTELKSHATKAMRTSVQVAVEMPFDIRTLHCPTHKVKVKQTASKAFVELAGRQKFGSGFLLLIGLAEIHVPRMWVEQHPTKAHHRACMLTFYPEFELEALLGGEITLMLDMSNSMKETQILKLASLVLQSIPEGFKFNIVRFGSEFEELFPAPKLRSDETMEAAQLFVESSRMMMGNTNMYSALRPFHLLPPGDAGSPPMMRNVFLLSDGHLLEERLVLEEAAKFSWHTRIFTFGISPTCNIHTLRALARVSAGAFEYFDLKTKSKWQAKVESQVVKARQPGLTSVSVEWRQYEDPLMPPVQAPRQITALFSGSQQIVYGYVPDCTMANLRAVVGGQEVSTVVSTSELSITQGLLVHRLTARAIIQDWEAGVLARDRTDHELTKMKLKDYVIELSKEYSIVTQLTSFVAVEKREENEKENLPTGPSMKELLGRETVENLPYMGWTSVPEPSVESLIEELSFEDGEEELETLNAWRAEKTGELEKLYQAQSARGGPCSLLTLQALEVIVNSYKSLGDVDKAQRMTVQALKDASSEIDEMVATANYPTIATILTNLRGQLSENIHVSEVAGVAIPWPKEGNGIIKVKTLTGKTCEFSCTPNMSIKQLKDLIFGHEGYPQDTQRLIYKGKQLEDGSTLGECDADFGALFHLVQRLRGGGGAEDLQSFRSELSDDDSYSSSMEVALADLEEDEDFGYGLFDSSEDDTYDEVTTEISVTEKAETKGCDESFALEEDFVTLNEEGNEVYEGLQVLPKRPVKSAAPSRPDPVPLESVTIITDNEKKKKKKKKALDSGTAFGSAGSGESTSQPTFASAGFGDSANQPTFGSTGFGGSANQPTFASAGFGDSANQPTFGSTGFGGSANQPTFGSAGFGGSANQPTFGSTVFGGSANQPTFGSTVFGGSANQQTFGSTVFGGSANQQTFGSPGFGGSANQQTFGSAVFGGSANQPTFGSPGFGGSANQPTFGSAGFGGSANQQTFGSPGFGGSANQPTFGRAGFGGSANQQTFGRAGFGAPAAQSAPASSLFGTSSPQSALGPYLFGTSENMSAPTSSLFGAPDSLSAPGPALFGAPALASSFCLTPANQPLIESAIGVELYEQSKQEPMEMIMHKKSSRLQTPPPPPPPPPAAAFAPPQSPQSPPPPPPTAFATPQSPQSPPPPPPTAFATSQSPQPPPPPPAAAFAPPLPPPRLATAAAVKAPPLPPPRLATAAAALAPPLPPPRLATAAAAFTPPPLPPKRLATAAAAFTPPLPPPRLATAAAVKAPPLPPPPQKKSLAQASIKKTRSLDPSIFELGMTRGKGKGPGFAQGLRASLNKEITEHQKFGSHKSSNKFPSPPKYSSESPDLSPTSPSYSPTSPSYSPTSPAYSPTTHALSLPAPSKKCHVEVSWRSEGVGDISIARSELWAPYQARKSIGGLVEMSSEEFMYEGSGATLQSQQKNLLQEMQHKLVERRWERHSKCLYIDQDKVSLERQEIETERATLASSDLKRPGDVFAPGIESSPPYKKLSQEVSLFSFGIGTDLSPARVSHGVRLSVGNVANLFKLQMENGSWQFTEELDDLIGVKSIQCIQVLRTSGLSSLGLTAWDEITRMLATILALFVILRELLPQFADKTNPCFADILDHLNSVPISDCPAVLTEGLPAIVKAVKFLIVLDKKYPALYSRLELGSSWFNVAVNLMHPAVVAAA</sequence>
<dbReference type="SMART" id="SM00213">
    <property type="entry name" value="UBQ"/>
    <property type="match status" value="1"/>
</dbReference>
<keyword evidence="4" id="KW-0677">Repeat</keyword>
<feature type="region of interest" description="Disordered" evidence="10">
    <location>
        <begin position="1576"/>
        <end position="1665"/>
    </location>
</feature>
<feature type="compositionally biased region" description="Polar residues" evidence="10">
    <location>
        <begin position="1638"/>
        <end position="1658"/>
    </location>
</feature>
<dbReference type="PROSITE" id="PS51468">
    <property type="entry name" value="VIT"/>
    <property type="match status" value="1"/>
</dbReference>
<dbReference type="InterPro" id="IPR013694">
    <property type="entry name" value="VIT"/>
</dbReference>
<feature type="non-terminal residue" evidence="15">
    <location>
        <position position="1"/>
    </location>
</feature>
<evidence type="ECO:0000256" key="1">
    <source>
        <dbReference type="ARBA" id="ARBA00004123"/>
    </source>
</evidence>
<dbReference type="SUPFAM" id="SSF52113">
    <property type="entry name" value="BRCT domain"/>
    <property type="match status" value="1"/>
</dbReference>
<dbReference type="EC" id="2.4.2.-" evidence="9"/>
<feature type="region of interest" description="Disordered" evidence="10">
    <location>
        <begin position="2111"/>
        <end position="2163"/>
    </location>
</feature>
<dbReference type="InterPro" id="IPR019956">
    <property type="entry name" value="Ubiquitin_dom"/>
</dbReference>
<dbReference type="Gene3D" id="3.40.50.410">
    <property type="entry name" value="von Willebrand factor, type A domain"/>
    <property type="match status" value="1"/>
</dbReference>
<dbReference type="SUPFAM" id="SSF54236">
    <property type="entry name" value="Ubiquitin-like"/>
    <property type="match status" value="1"/>
</dbReference>
<feature type="region of interest" description="Disordered" evidence="10">
    <location>
        <begin position="2051"/>
        <end position="2098"/>
    </location>
</feature>
<dbReference type="SUPFAM" id="SSF47587">
    <property type="entry name" value="Domain of poly(ADP-ribose) polymerase"/>
    <property type="match status" value="1"/>
</dbReference>
<evidence type="ECO:0000256" key="10">
    <source>
        <dbReference type="SAM" id="MobiDB-lite"/>
    </source>
</evidence>
<dbReference type="CDD" id="cd17726">
    <property type="entry name" value="BRCT_PARP4_like"/>
    <property type="match status" value="1"/>
</dbReference>
<dbReference type="SUPFAM" id="SSF53300">
    <property type="entry name" value="vWA-like"/>
    <property type="match status" value="1"/>
</dbReference>
<evidence type="ECO:0000256" key="5">
    <source>
        <dbReference type="ARBA" id="ARBA00022833"/>
    </source>
</evidence>
<dbReference type="Proteomes" id="UP000271974">
    <property type="component" value="Unassembled WGS sequence"/>
</dbReference>
<keyword evidence="9" id="KW-0808">Transferase</keyword>
<evidence type="ECO:0000259" key="12">
    <source>
        <dbReference type="PROSITE" id="PS50172"/>
    </source>
</evidence>
<feature type="compositionally biased region" description="Pro residues" evidence="10">
    <location>
        <begin position="1944"/>
        <end position="1953"/>
    </location>
</feature>
<evidence type="ECO:0000259" key="11">
    <source>
        <dbReference type="PROSITE" id="PS50053"/>
    </source>
</evidence>
<organism evidence="15 16">
    <name type="scientific">Elysia chlorotica</name>
    <name type="common">Eastern emerald elysia</name>
    <name type="synonym">Sea slug</name>
    <dbReference type="NCBI Taxonomy" id="188477"/>
    <lineage>
        <taxon>Eukaryota</taxon>
        <taxon>Metazoa</taxon>
        <taxon>Spiralia</taxon>
        <taxon>Lophotrochozoa</taxon>
        <taxon>Mollusca</taxon>
        <taxon>Gastropoda</taxon>
        <taxon>Heterobranchia</taxon>
        <taxon>Euthyneura</taxon>
        <taxon>Panpulmonata</taxon>
        <taxon>Sacoglossa</taxon>
        <taxon>Placobranchoidea</taxon>
        <taxon>Plakobranchidae</taxon>
        <taxon>Elysia</taxon>
    </lineage>
</organism>
<dbReference type="InterPro" id="IPR000626">
    <property type="entry name" value="Ubiquitin-like_dom"/>
</dbReference>
<feature type="compositionally biased region" description="Low complexity" evidence="10">
    <location>
        <begin position="2137"/>
        <end position="2161"/>
    </location>
</feature>
<dbReference type="InterPro" id="IPR001357">
    <property type="entry name" value="BRCT_dom"/>
</dbReference>
<evidence type="ECO:0000313" key="16">
    <source>
        <dbReference type="Proteomes" id="UP000271974"/>
    </source>
</evidence>
<dbReference type="PROSITE" id="PS50172">
    <property type="entry name" value="BRCT"/>
    <property type="match status" value="1"/>
</dbReference>
<dbReference type="PANTHER" id="PTHR46530">
    <property type="entry name" value="PROTEIN MONO-ADP-RIBOSYLTRANSFERASE PARP4"/>
    <property type="match status" value="1"/>
</dbReference>
<feature type="region of interest" description="Disordered" evidence="10">
    <location>
        <begin position="1715"/>
        <end position="1819"/>
    </location>
</feature>
<dbReference type="PROSITE" id="PS00115">
    <property type="entry name" value="RNA_POL_II_REPEAT"/>
    <property type="match status" value="2"/>
</dbReference>
<feature type="compositionally biased region" description="Low complexity" evidence="10">
    <location>
        <begin position="1805"/>
        <end position="1815"/>
    </location>
</feature>
<feature type="domain" description="PARP catalytic" evidence="13">
    <location>
        <begin position="395"/>
        <end position="598"/>
    </location>
</feature>
<evidence type="ECO:0000256" key="4">
    <source>
        <dbReference type="ARBA" id="ARBA00022737"/>
    </source>
</evidence>
<keyword evidence="8" id="KW-0539">Nucleus</keyword>
<dbReference type="GO" id="GO:0005737">
    <property type="term" value="C:cytoplasm"/>
    <property type="evidence" value="ECO:0007669"/>
    <property type="project" value="TreeGrafter"/>
</dbReference>
<evidence type="ECO:0000256" key="8">
    <source>
        <dbReference type="ARBA" id="ARBA00023242"/>
    </source>
</evidence>
<dbReference type="Gene3D" id="3.10.20.90">
    <property type="entry name" value="Phosphatidylinositol 3-kinase Catalytic Subunit, Chain A, domain 1"/>
    <property type="match status" value="1"/>
</dbReference>
<dbReference type="InterPro" id="IPR012317">
    <property type="entry name" value="Poly(ADP-ribose)pol_cat_dom"/>
</dbReference>
<dbReference type="Gene3D" id="3.40.50.10190">
    <property type="entry name" value="BRCT domain"/>
    <property type="match status" value="1"/>
</dbReference>
<evidence type="ECO:0000256" key="3">
    <source>
        <dbReference type="ARBA" id="ARBA00022723"/>
    </source>
</evidence>
<dbReference type="Pfam" id="PF00533">
    <property type="entry name" value="BRCT"/>
    <property type="match status" value="1"/>
</dbReference>
<evidence type="ECO:0000259" key="13">
    <source>
        <dbReference type="PROSITE" id="PS51059"/>
    </source>
</evidence>
<keyword evidence="3" id="KW-0479">Metal-binding</keyword>
<dbReference type="EMBL" id="RQTK01000566">
    <property type="protein sequence ID" value="RUS77622.1"/>
    <property type="molecule type" value="Genomic_DNA"/>
</dbReference>
<evidence type="ECO:0000256" key="9">
    <source>
        <dbReference type="RuleBase" id="RU362114"/>
    </source>
</evidence>
<dbReference type="Gene3D" id="1.20.142.10">
    <property type="entry name" value="Poly(ADP-ribose) polymerase, regulatory domain"/>
    <property type="match status" value="1"/>
</dbReference>